<gene>
    <name evidence="1" type="ordered locus">HCH_00448</name>
</gene>
<dbReference type="Gene3D" id="3.40.50.2300">
    <property type="match status" value="1"/>
</dbReference>
<name>Q2SPR6_HAHCH</name>
<dbReference type="InterPro" id="IPR011006">
    <property type="entry name" value="CheY-like_superfamily"/>
</dbReference>
<dbReference type="SUPFAM" id="SSF52172">
    <property type="entry name" value="CheY-like"/>
    <property type="match status" value="1"/>
</dbReference>
<reference evidence="1 2" key="1">
    <citation type="journal article" date="2005" name="Nucleic Acids Res.">
        <title>Genomic blueprint of Hahella chejuensis, a marine microbe producing an algicidal agent.</title>
        <authorList>
            <person name="Jeong H."/>
            <person name="Yim J.H."/>
            <person name="Lee C."/>
            <person name="Choi S.-H."/>
            <person name="Park Y.K."/>
            <person name="Yoon S.H."/>
            <person name="Hur C.-G."/>
            <person name="Kang H.-Y."/>
            <person name="Kim D."/>
            <person name="Lee H.H."/>
            <person name="Park K.H."/>
            <person name="Park S.-H."/>
            <person name="Park H.-S."/>
            <person name="Lee H.K."/>
            <person name="Oh T.K."/>
            <person name="Kim J.F."/>
        </authorList>
    </citation>
    <scope>NUCLEOTIDE SEQUENCE [LARGE SCALE GENOMIC DNA]</scope>
    <source>
        <strain evidence="1 2">KCTC 2396</strain>
    </source>
</reference>
<evidence type="ECO:0000313" key="1">
    <source>
        <dbReference type="EMBL" id="ABC27358.1"/>
    </source>
</evidence>
<protein>
    <submittedName>
        <fullName evidence="1">FOG: CheY-like receiver</fullName>
    </submittedName>
</protein>
<dbReference type="AlphaFoldDB" id="Q2SPR6"/>
<dbReference type="KEGG" id="hch:HCH_00448"/>
<organism evidence="1 2">
    <name type="scientific">Hahella chejuensis (strain KCTC 2396)</name>
    <dbReference type="NCBI Taxonomy" id="349521"/>
    <lineage>
        <taxon>Bacteria</taxon>
        <taxon>Pseudomonadati</taxon>
        <taxon>Pseudomonadota</taxon>
        <taxon>Gammaproteobacteria</taxon>
        <taxon>Oceanospirillales</taxon>
        <taxon>Hahellaceae</taxon>
        <taxon>Hahella</taxon>
    </lineage>
</organism>
<dbReference type="eggNOG" id="COG0745">
    <property type="taxonomic scope" value="Bacteria"/>
</dbReference>
<proteinExistence type="predicted"/>
<dbReference type="Proteomes" id="UP000000238">
    <property type="component" value="Chromosome"/>
</dbReference>
<sequence length="408" mass="46141">MRYASEITMRKSGIRIIGKEFHMGLKYAGLVIGSLPEPLQTASLSLLELQQSELKDAIEKINGGQWHAIILCIEQPLKEAQMTLGMLRQDTQIADTPLICLTSDNSVEDTIALFNSGADDVIPTNTPSEEFIARINKAIINLIANRQLKSQLQFTHDVAMSAMTDSGDMGVNINFLLDSAECNNFDELGQRLFQALNNYDVRCSLQIRGRFEEKNMEPNGLSRDLESRLLRHFQDAGRLHSAGRRLFINFDQVSLLVKNMPLGDEKRCGRLRDNLFYLVQGMDSRVKALDDRRTTELQMEILKQLTSKAERVLEDIDKRYADVADKIISATENAAEQMVFALNTLGLSEDQEYSIMSIIDNAIFTTNDIFHQGLRVNPGDRQLIQKISEIMKLPPEKLNRALEQFSLE</sequence>
<dbReference type="EMBL" id="CP000155">
    <property type="protein sequence ID" value="ABC27358.1"/>
    <property type="molecule type" value="Genomic_DNA"/>
</dbReference>
<keyword evidence="2" id="KW-1185">Reference proteome</keyword>
<accession>Q2SPR6</accession>
<evidence type="ECO:0000313" key="2">
    <source>
        <dbReference type="Proteomes" id="UP000000238"/>
    </source>
</evidence>
<dbReference type="HOGENOM" id="CLU_059002_0_0_6"/>
<dbReference type="STRING" id="349521.HCH_00448"/>